<gene>
    <name evidence="2" type="ORF">UFOPK4061_01019</name>
</gene>
<dbReference type="PANTHER" id="PTHR42760">
    <property type="entry name" value="SHORT-CHAIN DEHYDROGENASES/REDUCTASES FAMILY MEMBER"/>
    <property type="match status" value="1"/>
</dbReference>
<dbReference type="InterPro" id="IPR002347">
    <property type="entry name" value="SDR_fam"/>
</dbReference>
<dbReference type="Pfam" id="PF13561">
    <property type="entry name" value="adh_short_C2"/>
    <property type="match status" value="1"/>
</dbReference>
<evidence type="ECO:0000256" key="1">
    <source>
        <dbReference type="ARBA" id="ARBA00006484"/>
    </source>
</evidence>
<dbReference type="Gene3D" id="3.40.50.720">
    <property type="entry name" value="NAD(P)-binding Rossmann-like Domain"/>
    <property type="match status" value="1"/>
</dbReference>
<dbReference type="PRINTS" id="PR00081">
    <property type="entry name" value="GDHRDH"/>
</dbReference>
<dbReference type="PANTHER" id="PTHR42760:SF124">
    <property type="entry name" value="SHORT-CHAIN DEHYDROGENASE_REDUCTASE"/>
    <property type="match status" value="1"/>
</dbReference>
<dbReference type="SUPFAM" id="SSF51735">
    <property type="entry name" value="NAD(P)-binding Rossmann-fold domains"/>
    <property type="match status" value="1"/>
</dbReference>
<dbReference type="CDD" id="cd05233">
    <property type="entry name" value="SDR_c"/>
    <property type="match status" value="1"/>
</dbReference>
<reference evidence="2" key="1">
    <citation type="submission" date="2020-05" db="EMBL/GenBank/DDBJ databases">
        <authorList>
            <person name="Chiriac C."/>
            <person name="Salcher M."/>
            <person name="Ghai R."/>
            <person name="Kavagutti S V."/>
        </authorList>
    </citation>
    <scope>NUCLEOTIDE SEQUENCE</scope>
</reference>
<sequence length="254" mass="25910">MLTSTNGTELKTDTHVTLVTGAASGIGRATALRLAERGDLVICADLSAAALEDVASLTGGVAVAGDITVESDADALVGTAVERYGRLDSVVHCAGIEEAFVDAREMSLAVFEQTIRVNVTGSFLVARAAGRVMVPQGSGSIVLLGSILSTVGYGGNAAYTASKGAVLQLGRALAVDWSKFGVRVNVVGPGPVATPMSQASIDDPAKGAWLRERIPLGRPALAEEIAAVCAFLTSDDSSYMSGAYVPVDGGWLAL</sequence>
<protein>
    <submittedName>
        <fullName evidence="2">Unannotated protein</fullName>
    </submittedName>
</protein>
<comment type="similarity">
    <text evidence="1">Belongs to the short-chain dehydrogenases/reductases (SDR) family.</text>
</comment>
<dbReference type="InterPro" id="IPR036291">
    <property type="entry name" value="NAD(P)-bd_dom_sf"/>
</dbReference>
<name>A0A6J7Q971_9ZZZZ</name>
<dbReference type="PRINTS" id="PR00080">
    <property type="entry name" value="SDRFAMILY"/>
</dbReference>
<dbReference type="GO" id="GO:0016616">
    <property type="term" value="F:oxidoreductase activity, acting on the CH-OH group of donors, NAD or NADP as acceptor"/>
    <property type="evidence" value="ECO:0007669"/>
    <property type="project" value="TreeGrafter"/>
</dbReference>
<dbReference type="InterPro" id="IPR020904">
    <property type="entry name" value="Sc_DH/Rdtase_CS"/>
</dbReference>
<dbReference type="PROSITE" id="PS00061">
    <property type="entry name" value="ADH_SHORT"/>
    <property type="match status" value="1"/>
</dbReference>
<proteinExistence type="inferred from homology"/>
<organism evidence="2">
    <name type="scientific">freshwater metagenome</name>
    <dbReference type="NCBI Taxonomy" id="449393"/>
    <lineage>
        <taxon>unclassified sequences</taxon>
        <taxon>metagenomes</taxon>
        <taxon>ecological metagenomes</taxon>
    </lineage>
</organism>
<accession>A0A6J7Q971</accession>
<dbReference type="FunFam" id="3.40.50.720:FF:000084">
    <property type="entry name" value="Short-chain dehydrogenase reductase"/>
    <property type="match status" value="1"/>
</dbReference>
<evidence type="ECO:0000313" key="2">
    <source>
        <dbReference type="EMBL" id="CAB5014118.1"/>
    </source>
</evidence>
<dbReference type="EMBL" id="CAFBPD010000176">
    <property type="protein sequence ID" value="CAB5014118.1"/>
    <property type="molecule type" value="Genomic_DNA"/>
</dbReference>
<dbReference type="AlphaFoldDB" id="A0A6J7Q971"/>